<evidence type="ECO:0000313" key="2">
    <source>
        <dbReference type="Proteomes" id="UP000240608"/>
    </source>
</evidence>
<sequence>MVKSFKTSIIILITLAISCKSANRDYSRYLKLKDVWEQKTTLAVEACNDSISVVLAKKTFNLINKYDLRGRVLQKLGYLNLESDANNVYIIEEYDGDPSKYKAYFKFPDQKVVYVFIFNENNDELYIKAFGEEDEYYQYYIVKFEPWDNFKDFVTEEQKIFICDNQNLQGSTSFRLNLKL</sequence>
<comment type="caution">
    <text evidence="1">The sequence shown here is derived from an EMBL/GenBank/DDBJ whole genome shotgun (WGS) entry which is preliminary data.</text>
</comment>
<accession>A0A2T4DIL0</accession>
<dbReference type="AlphaFoldDB" id="A0A2T4DIL0"/>
<organism evidence="1 2">
    <name type="scientific">Marivirga lumbricoides</name>
    <dbReference type="NCBI Taxonomy" id="1046115"/>
    <lineage>
        <taxon>Bacteria</taxon>
        <taxon>Pseudomonadati</taxon>
        <taxon>Bacteroidota</taxon>
        <taxon>Cytophagia</taxon>
        <taxon>Cytophagales</taxon>
        <taxon>Marivirgaceae</taxon>
        <taxon>Marivirga</taxon>
    </lineage>
</organism>
<protein>
    <recommendedName>
        <fullName evidence="3">Lipoprotein</fullName>
    </recommendedName>
</protein>
<name>A0A2T4DIL0_9BACT</name>
<dbReference type="Proteomes" id="UP000240608">
    <property type="component" value="Unassembled WGS sequence"/>
</dbReference>
<proteinExistence type="predicted"/>
<reference evidence="1 2" key="1">
    <citation type="submission" date="2018-03" db="EMBL/GenBank/DDBJ databases">
        <title>Cross-interface Injection: A General Nanoliter Liquid Handling Method Applied to Single Cells Genome Amplification Automated Nanoliter Liquid Handling Applied to Single Cell Multiple Displacement Amplification.</title>
        <authorList>
            <person name="Yun J."/>
            <person name="Xu P."/>
            <person name="Xu J."/>
            <person name="Dai X."/>
            <person name="Wang Y."/>
            <person name="Zheng X."/>
            <person name="Cao C."/>
            <person name="Yi Q."/>
            <person name="Zhu Y."/>
            <person name="Wang L."/>
            <person name="Dong Z."/>
            <person name="Huang Y."/>
            <person name="Huang L."/>
            <person name="Du W."/>
        </authorList>
    </citation>
    <scope>NUCLEOTIDE SEQUENCE [LARGE SCALE GENOMIC DNA]</scope>
    <source>
        <strain evidence="1 2">Z-D1-2</strain>
    </source>
</reference>
<evidence type="ECO:0000313" key="1">
    <source>
        <dbReference type="EMBL" id="PTB93632.1"/>
    </source>
</evidence>
<dbReference type="PROSITE" id="PS51257">
    <property type="entry name" value="PROKAR_LIPOPROTEIN"/>
    <property type="match status" value="1"/>
</dbReference>
<evidence type="ECO:0008006" key="3">
    <source>
        <dbReference type="Google" id="ProtNLM"/>
    </source>
</evidence>
<gene>
    <name evidence="1" type="ORF">C9994_12855</name>
</gene>
<dbReference type="EMBL" id="PYVU01000158">
    <property type="protein sequence ID" value="PTB93632.1"/>
    <property type="molecule type" value="Genomic_DNA"/>
</dbReference>